<dbReference type="AlphaFoldDB" id="A0A915J8P5"/>
<evidence type="ECO:0000313" key="4">
    <source>
        <dbReference type="WBParaSite" id="nRc.2.0.1.t22848-RA"/>
    </source>
</evidence>
<keyword evidence="3" id="KW-1185">Reference proteome</keyword>
<accession>A0A915J8P5</accession>
<feature type="region of interest" description="Disordered" evidence="1">
    <location>
        <begin position="69"/>
        <end position="88"/>
    </location>
</feature>
<feature type="transmembrane region" description="Helical" evidence="2">
    <location>
        <begin position="109"/>
        <end position="129"/>
    </location>
</feature>
<name>A0A915J8P5_ROMCU</name>
<sequence length="144" mass="16989">MTYRQLISVAKKENYEKRESIKNEDRCSAVRQIINRWKRCRGTVTGQCVWVIQLKDISFVDVDDVLVDEEDDDDDEEDEELEDEELEDEELEELLLLLLLLLLSEDGDLSHLVSSFLFFLPLFFFLSLFSSHFSEDEDEDDELV</sequence>
<organism evidence="3 4">
    <name type="scientific">Romanomermis culicivorax</name>
    <name type="common">Nematode worm</name>
    <dbReference type="NCBI Taxonomy" id="13658"/>
    <lineage>
        <taxon>Eukaryota</taxon>
        <taxon>Metazoa</taxon>
        <taxon>Ecdysozoa</taxon>
        <taxon>Nematoda</taxon>
        <taxon>Enoplea</taxon>
        <taxon>Dorylaimia</taxon>
        <taxon>Mermithida</taxon>
        <taxon>Mermithoidea</taxon>
        <taxon>Mermithidae</taxon>
        <taxon>Romanomermis</taxon>
    </lineage>
</organism>
<dbReference type="WBParaSite" id="nRc.2.0.1.t22848-RA">
    <property type="protein sequence ID" value="nRc.2.0.1.t22848-RA"/>
    <property type="gene ID" value="nRc.2.0.1.g22848"/>
</dbReference>
<evidence type="ECO:0000256" key="1">
    <source>
        <dbReference type="SAM" id="MobiDB-lite"/>
    </source>
</evidence>
<reference evidence="4" key="1">
    <citation type="submission" date="2022-11" db="UniProtKB">
        <authorList>
            <consortium name="WormBaseParasite"/>
        </authorList>
    </citation>
    <scope>IDENTIFICATION</scope>
</reference>
<evidence type="ECO:0000313" key="3">
    <source>
        <dbReference type="Proteomes" id="UP000887565"/>
    </source>
</evidence>
<keyword evidence="2" id="KW-0472">Membrane</keyword>
<protein>
    <submittedName>
        <fullName evidence="4">Uncharacterized protein</fullName>
    </submittedName>
</protein>
<dbReference type="Proteomes" id="UP000887565">
    <property type="component" value="Unplaced"/>
</dbReference>
<proteinExistence type="predicted"/>
<keyword evidence="2" id="KW-0812">Transmembrane</keyword>
<evidence type="ECO:0000256" key="2">
    <source>
        <dbReference type="SAM" id="Phobius"/>
    </source>
</evidence>
<keyword evidence="2" id="KW-1133">Transmembrane helix</keyword>